<sequence length="68" mass="7990">MDSLAEPWWPLGLAVMKRIDDLLRYGICLKYFNIAMIIPQCSQNYRGSEPQPPTHFFLRILGFFTGRR</sequence>
<dbReference type="AlphaFoldDB" id="A0A8C8ZYR5"/>
<dbReference type="Proteomes" id="UP000694414">
    <property type="component" value="Unplaced"/>
</dbReference>
<proteinExistence type="predicted"/>
<dbReference type="GeneTree" id="ENSGT01030000235965"/>
<name>A0A8C8ZYR5_PROSS</name>
<protein>
    <submittedName>
        <fullName evidence="1">Uncharacterized protein</fullName>
    </submittedName>
</protein>
<dbReference type="Ensembl" id="ENSPSMT00000025588.1">
    <property type="protein sequence ID" value="ENSPSMP00000022046.1"/>
    <property type="gene ID" value="ENSPSMG00000015586.1"/>
</dbReference>
<accession>A0A8C8ZYR5</accession>
<evidence type="ECO:0000313" key="1">
    <source>
        <dbReference type="Ensembl" id="ENSPSMP00000022046.1"/>
    </source>
</evidence>
<keyword evidence="2" id="KW-1185">Reference proteome</keyword>
<organism evidence="1 2">
    <name type="scientific">Prolemur simus</name>
    <name type="common">Greater bamboo lemur</name>
    <name type="synonym">Hapalemur simus</name>
    <dbReference type="NCBI Taxonomy" id="1328070"/>
    <lineage>
        <taxon>Eukaryota</taxon>
        <taxon>Metazoa</taxon>
        <taxon>Chordata</taxon>
        <taxon>Craniata</taxon>
        <taxon>Vertebrata</taxon>
        <taxon>Euteleostomi</taxon>
        <taxon>Mammalia</taxon>
        <taxon>Eutheria</taxon>
        <taxon>Euarchontoglires</taxon>
        <taxon>Primates</taxon>
        <taxon>Strepsirrhini</taxon>
        <taxon>Lemuriformes</taxon>
        <taxon>Lemuridae</taxon>
        <taxon>Prolemur</taxon>
    </lineage>
</organism>
<reference evidence="1" key="1">
    <citation type="submission" date="2025-08" db="UniProtKB">
        <authorList>
            <consortium name="Ensembl"/>
        </authorList>
    </citation>
    <scope>IDENTIFICATION</scope>
</reference>
<evidence type="ECO:0000313" key="2">
    <source>
        <dbReference type="Proteomes" id="UP000694414"/>
    </source>
</evidence>
<reference evidence="1" key="2">
    <citation type="submission" date="2025-09" db="UniProtKB">
        <authorList>
            <consortium name="Ensembl"/>
        </authorList>
    </citation>
    <scope>IDENTIFICATION</scope>
</reference>